<evidence type="ECO:0000313" key="2">
    <source>
        <dbReference type="Proteomes" id="UP000008672"/>
    </source>
</evidence>
<evidence type="ECO:0008006" key="3">
    <source>
        <dbReference type="Google" id="ProtNLM"/>
    </source>
</evidence>
<dbReference type="PANTHER" id="PTHR45912:SF3">
    <property type="entry name" value="CILIA- AND FLAGELLA-ASSOCIATED PROTEIN 47"/>
    <property type="match status" value="1"/>
</dbReference>
<evidence type="ECO:0000313" key="1">
    <source>
        <dbReference type="Ensembl" id="ENSLACP00000002316.1"/>
    </source>
</evidence>
<dbReference type="Gene3D" id="2.60.40.10">
    <property type="entry name" value="Immunoglobulins"/>
    <property type="match status" value="1"/>
</dbReference>
<reference evidence="2" key="1">
    <citation type="submission" date="2011-08" db="EMBL/GenBank/DDBJ databases">
        <title>The draft genome of Latimeria chalumnae.</title>
        <authorList>
            <person name="Di Palma F."/>
            <person name="Alfoldi J."/>
            <person name="Johnson J."/>
            <person name="Berlin A."/>
            <person name="Gnerre S."/>
            <person name="Jaffe D."/>
            <person name="MacCallum I."/>
            <person name="Young S."/>
            <person name="Walker B.J."/>
            <person name="Lander E."/>
            <person name="Lindblad-Toh K."/>
        </authorList>
    </citation>
    <scope>NUCLEOTIDE SEQUENCE [LARGE SCALE GENOMIC DNA]</scope>
    <source>
        <strain evidence="2">Wild caught</strain>
    </source>
</reference>
<dbReference type="HOGENOM" id="CLU_131864_0_0_1"/>
<dbReference type="InterPro" id="IPR013783">
    <property type="entry name" value="Ig-like_fold"/>
</dbReference>
<dbReference type="Proteomes" id="UP000008672">
    <property type="component" value="Unassembled WGS sequence"/>
</dbReference>
<dbReference type="EMBL" id="AFYH01165869">
    <property type="status" value="NOT_ANNOTATED_CDS"/>
    <property type="molecule type" value="Genomic_DNA"/>
</dbReference>
<accession>H2ZY45</accession>
<dbReference type="GO" id="GO:0005929">
    <property type="term" value="C:cilium"/>
    <property type="evidence" value="ECO:0007669"/>
    <property type="project" value="TreeGrafter"/>
</dbReference>
<dbReference type="STRING" id="7897.ENSLACP00000002316"/>
<dbReference type="AlphaFoldDB" id="H2ZY45"/>
<name>H2ZY45_LATCH</name>
<dbReference type="OMA" id="TIMVPNH"/>
<dbReference type="Ensembl" id="ENSLACT00000002334.1">
    <property type="protein sequence ID" value="ENSLACP00000002316.1"/>
    <property type="gene ID" value="ENSLACG00000002069.1"/>
</dbReference>
<dbReference type="PANTHER" id="PTHR45912">
    <property type="entry name" value="CILIA- AND FLAGELLA-ASSOCIATED PROTEIN 47"/>
    <property type="match status" value="1"/>
</dbReference>
<protein>
    <recommendedName>
        <fullName evidence="3">CFA47 protein</fullName>
    </recommendedName>
</protein>
<dbReference type="GO" id="GO:0007288">
    <property type="term" value="P:sperm axoneme assembly"/>
    <property type="evidence" value="ECO:0007669"/>
    <property type="project" value="TreeGrafter"/>
</dbReference>
<organism evidence="1 2">
    <name type="scientific">Latimeria chalumnae</name>
    <name type="common">Coelacanth</name>
    <dbReference type="NCBI Taxonomy" id="7897"/>
    <lineage>
        <taxon>Eukaryota</taxon>
        <taxon>Metazoa</taxon>
        <taxon>Chordata</taxon>
        <taxon>Craniata</taxon>
        <taxon>Vertebrata</taxon>
        <taxon>Euteleostomi</taxon>
        <taxon>Coelacanthiformes</taxon>
        <taxon>Coelacanthidae</taxon>
        <taxon>Latimeria</taxon>
    </lineage>
</organism>
<reference evidence="1" key="3">
    <citation type="submission" date="2025-09" db="UniProtKB">
        <authorList>
            <consortium name="Ensembl"/>
        </authorList>
    </citation>
    <scope>IDENTIFICATION</scope>
</reference>
<dbReference type="GeneTree" id="ENSGT00940000168322"/>
<dbReference type="Bgee" id="ENSLACG00000002069">
    <property type="expression patterns" value="Expressed in pelvic fin"/>
</dbReference>
<dbReference type="eggNOG" id="ENOG502QQ4Q">
    <property type="taxonomic scope" value="Eukaryota"/>
</dbReference>
<dbReference type="InParanoid" id="H2ZY45"/>
<sequence>FLFTLGEDGAVVLSMKFTPKGPGRYPCEILLQSSHDIRVYNVECVVNVDGVEAQLDFVTPAYQAVTQDIPISNQTQQDWKVEAHLEGDGFFGPPLIYVQAGETTQYPLMFKPAFECTATGKLTLQNKTDGTEHVFGLKGVGKRPLALDHIKIGCQVRQITQKVLTIPNFTQARLTCK</sequence>
<reference evidence="1" key="2">
    <citation type="submission" date="2025-08" db="UniProtKB">
        <authorList>
            <consortium name="Ensembl"/>
        </authorList>
    </citation>
    <scope>IDENTIFICATION</scope>
</reference>
<keyword evidence="2" id="KW-1185">Reference proteome</keyword>
<proteinExistence type="predicted"/>